<protein>
    <submittedName>
        <fullName evidence="2">Uncharacterized protein</fullName>
    </submittedName>
</protein>
<dbReference type="EMBL" id="JBJLSN010000011">
    <property type="protein sequence ID" value="MFL7901563.1"/>
    <property type="molecule type" value="Genomic_DNA"/>
</dbReference>
<evidence type="ECO:0000313" key="3">
    <source>
        <dbReference type="Proteomes" id="UP001628281"/>
    </source>
</evidence>
<dbReference type="Proteomes" id="UP001628281">
    <property type="component" value="Unassembled WGS sequence"/>
</dbReference>
<keyword evidence="3" id="KW-1185">Reference proteome</keyword>
<feature type="region of interest" description="Disordered" evidence="1">
    <location>
        <begin position="57"/>
        <end position="82"/>
    </location>
</feature>
<gene>
    <name evidence="2" type="ORF">ACJ41P_10550</name>
</gene>
<name>A0ABW8V866_9PROT</name>
<dbReference type="RefSeq" id="WP_407824026.1">
    <property type="nucleotide sequence ID" value="NZ_JBJLSN010000011.1"/>
</dbReference>
<evidence type="ECO:0000256" key="1">
    <source>
        <dbReference type="SAM" id="MobiDB-lite"/>
    </source>
</evidence>
<evidence type="ECO:0000313" key="2">
    <source>
        <dbReference type="EMBL" id="MFL7901563.1"/>
    </source>
</evidence>
<reference evidence="2 3" key="1">
    <citation type="submission" date="2024-11" db="EMBL/GenBank/DDBJ databases">
        <title>Draft genome sequences of two bacteria associated to sugarcane roots in Colombia.</title>
        <authorList>
            <person name="Pardo-Diaz S."/>
            <person name="Masmela-Mendoza J."/>
            <person name="Delgadillo-Duran P."/>
            <person name="Bautista E.J."/>
            <person name="Rojas-Tapias D.F."/>
        </authorList>
    </citation>
    <scope>NUCLEOTIDE SEQUENCE [LARGE SCALE GENOMIC DNA]</scope>
    <source>
        <strain evidence="2 3">Ap18</strain>
    </source>
</reference>
<accession>A0ABW8V866</accession>
<sequence length="82" mass="8976">MAVWQQFAHELPWLNGSHRALLEIAVNVRTRLIAGQDVGVQALNLLRQCLGQMGATPADATKVNVPNGDEEDPEDALFSRPN</sequence>
<organism evidence="2 3">
    <name type="scientific">Azospirillum argentinense</name>
    <dbReference type="NCBI Taxonomy" id="2970906"/>
    <lineage>
        <taxon>Bacteria</taxon>
        <taxon>Pseudomonadati</taxon>
        <taxon>Pseudomonadota</taxon>
        <taxon>Alphaproteobacteria</taxon>
        <taxon>Rhodospirillales</taxon>
        <taxon>Azospirillaceae</taxon>
        <taxon>Azospirillum</taxon>
    </lineage>
</organism>
<comment type="caution">
    <text evidence="2">The sequence shown here is derived from an EMBL/GenBank/DDBJ whole genome shotgun (WGS) entry which is preliminary data.</text>
</comment>
<proteinExistence type="predicted"/>